<dbReference type="PANTHER" id="PTHR43257">
    <property type="entry name" value="PYRUVATE DEHYDROGENASE E1 COMPONENT BETA SUBUNIT"/>
    <property type="match status" value="1"/>
</dbReference>
<dbReference type="Gene3D" id="3.40.50.970">
    <property type="match status" value="1"/>
</dbReference>
<organism evidence="6 7">
    <name type="scientific">Acetomicrobium mobile (strain ATCC BAA-54 / DSM 13181 / JCM 12221 / NGA)</name>
    <name type="common">Anaerobaculum mobile</name>
    <dbReference type="NCBI Taxonomy" id="891968"/>
    <lineage>
        <taxon>Bacteria</taxon>
        <taxon>Thermotogati</taxon>
        <taxon>Synergistota</taxon>
        <taxon>Synergistia</taxon>
        <taxon>Synergistales</taxon>
        <taxon>Acetomicrobiaceae</taxon>
        <taxon>Acetomicrobium</taxon>
    </lineage>
</organism>
<dbReference type="InterPro" id="IPR005475">
    <property type="entry name" value="Transketolase-like_Pyr-bd"/>
</dbReference>
<evidence type="ECO:0000259" key="5">
    <source>
        <dbReference type="SMART" id="SM00861"/>
    </source>
</evidence>
<evidence type="ECO:0000313" key="7">
    <source>
        <dbReference type="Proteomes" id="UP000006061"/>
    </source>
</evidence>
<gene>
    <name evidence="6" type="ordered locus">Anamo_1263</name>
</gene>
<keyword evidence="2" id="KW-0560">Oxidoreductase</keyword>
<evidence type="ECO:0000256" key="2">
    <source>
        <dbReference type="ARBA" id="ARBA00023002"/>
    </source>
</evidence>
<dbReference type="AlphaFoldDB" id="I4BX69"/>
<dbReference type="Pfam" id="PF02779">
    <property type="entry name" value="Transket_pyr"/>
    <property type="match status" value="1"/>
</dbReference>
<dbReference type="EMBL" id="CP003198">
    <property type="protein sequence ID" value="AFM21876.1"/>
    <property type="molecule type" value="Genomic_DNA"/>
</dbReference>
<dbReference type="CDD" id="cd07036">
    <property type="entry name" value="TPP_PYR_E1-PDHc-beta_like"/>
    <property type="match status" value="1"/>
</dbReference>
<protein>
    <submittedName>
        <fullName evidence="6">Pyruvate/2-oxoglutarate dehydrogenase complex, dehydrogenase component beta subunit</fullName>
    </submittedName>
</protein>
<keyword evidence="6" id="KW-0670">Pyruvate</keyword>
<keyword evidence="3" id="KW-0786">Thiamine pyrophosphate</keyword>
<dbReference type="FunFam" id="3.40.50.920:FF:000001">
    <property type="entry name" value="Pyruvate dehydrogenase E1 beta subunit"/>
    <property type="match status" value="1"/>
</dbReference>
<dbReference type="SUPFAM" id="SSF52518">
    <property type="entry name" value="Thiamin diphosphate-binding fold (THDP-binding)"/>
    <property type="match status" value="1"/>
</dbReference>
<dbReference type="PANTHER" id="PTHR43257:SF2">
    <property type="entry name" value="PYRUVATE DEHYDROGENASE E1 COMPONENT SUBUNIT BETA"/>
    <property type="match status" value="1"/>
</dbReference>
<comment type="cofactor">
    <cofactor evidence="1">
        <name>thiamine diphosphate</name>
        <dbReference type="ChEBI" id="CHEBI:58937"/>
    </cofactor>
</comment>
<accession>I4BX69</accession>
<dbReference type="FunFam" id="3.40.50.970:FF:000001">
    <property type="entry name" value="Pyruvate dehydrogenase E1 beta subunit"/>
    <property type="match status" value="1"/>
</dbReference>
<reference evidence="7" key="1">
    <citation type="journal article" date="2013" name="Stand. Genomic Sci.">
        <title>Complete genome sequence of the moderate thermophile Anaerobaculum mobile type strain (NGA(T)).</title>
        <authorList>
            <person name="Mavromatis K."/>
            <person name="Stackebrandt E."/>
            <person name="Held B."/>
            <person name="Lapidus A."/>
            <person name="Nolan M."/>
            <person name="Lucas S."/>
            <person name="Hammon N."/>
            <person name="Deshpande S."/>
            <person name="Cheng J.F."/>
            <person name="Tapia R."/>
            <person name="Goodwin L.A."/>
            <person name="Pitluck S."/>
            <person name="Liolios K."/>
            <person name="Pagani I."/>
            <person name="Ivanova N."/>
            <person name="Mikhailova N."/>
            <person name="Huntemann M."/>
            <person name="Pati A."/>
            <person name="Chen A."/>
            <person name="Palaniappan K."/>
            <person name="Land M."/>
            <person name="Rohde M."/>
            <person name="Spring S."/>
            <person name="Goker M."/>
            <person name="Woyke T."/>
            <person name="Detter J.C."/>
            <person name="Bristow J."/>
            <person name="Eisen J.A."/>
            <person name="Markowitz V."/>
            <person name="Hugenholtz P."/>
            <person name="Klenk H.P."/>
            <person name="Kyrpides N.C."/>
        </authorList>
    </citation>
    <scope>NUCLEOTIDE SEQUENCE</scope>
    <source>
        <strain evidence="7">ATCC BAA-54 / DSM 13181 / NGA</strain>
    </source>
</reference>
<evidence type="ECO:0000256" key="3">
    <source>
        <dbReference type="ARBA" id="ARBA00023052"/>
    </source>
</evidence>
<keyword evidence="7" id="KW-1185">Reference proteome</keyword>
<dbReference type="Pfam" id="PF02780">
    <property type="entry name" value="Transketolase_C"/>
    <property type="match status" value="1"/>
</dbReference>
<sequence length="324" mass="34944">MRKLTMRAAINEALRQEMRRDPNVYVIGEDVGVFGGCFGVTAGLIDEFGPKRVIDTPITESAIIGNALGAAATGLRPVAEIMFMDFVGVTMDQIYNQAAKMRYMFGGKAKIPMVIRTACGAGGSAAAQHSQSLEAWFMHVPGLKVVAPSTAYDAKGLLVSSIRDDNPVIFVEHKFIYDLEGEVPEDIYTIPLGKADVKRQGSDVTVIATMAMVHKALEAAEELSKEGISVEVIDPRTLQPLDGETIIESVKKTHKVVIVHEAVKFAGPGAEIAAMIAEEAFDYLDAPIKRVAAPFTPVPFSPVLEQEYIPSKEKIIAAVKEAIA</sequence>
<evidence type="ECO:0000256" key="1">
    <source>
        <dbReference type="ARBA" id="ARBA00001964"/>
    </source>
</evidence>
<proteinExistence type="predicted"/>
<dbReference type="GO" id="GO:0016491">
    <property type="term" value="F:oxidoreductase activity"/>
    <property type="evidence" value="ECO:0007669"/>
    <property type="project" value="UniProtKB-KW"/>
</dbReference>
<dbReference type="NCBIfam" id="NF006667">
    <property type="entry name" value="PRK09212.1"/>
    <property type="match status" value="1"/>
</dbReference>
<dbReference type="Proteomes" id="UP000006061">
    <property type="component" value="Chromosome"/>
</dbReference>
<evidence type="ECO:0000313" key="6">
    <source>
        <dbReference type="EMBL" id="AFM21876.1"/>
    </source>
</evidence>
<dbReference type="Gene3D" id="3.40.50.920">
    <property type="match status" value="1"/>
</dbReference>
<feature type="domain" description="Transketolase-like pyrimidine-binding" evidence="5">
    <location>
        <begin position="4"/>
        <end position="179"/>
    </location>
</feature>
<evidence type="ECO:0000256" key="4">
    <source>
        <dbReference type="ARBA" id="ARBA00065222"/>
    </source>
</evidence>
<dbReference type="PATRIC" id="fig|891968.3.peg.1262"/>
<dbReference type="KEGG" id="amo:Anamo_1263"/>
<dbReference type="InterPro" id="IPR033248">
    <property type="entry name" value="Transketolase_C"/>
</dbReference>
<dbReference type="SMART" id="SM00861">
    <property type="entry name" value="Transket_pyr"/>
    <property type="match status" value="1"/>
</dbReference>
<comment type="subunit">
    <text evidence="4">Heterotetramer of two alpha and two beta chains. Directly associated with ODBA in the E1 complex.</text>
</comment>
<dbReference type="InterPro" id="IPR029061">
    <property type="entry name" value="THDP-binding"/>
</dbReference>
<dbReference type="InterPro" id="IPR009014">
    <property type="entry name" value="Transketo_C/PFOR_II"/>
</dbReference>
<dbReference type="eggNOG" id="COG0022">
    <property type="taxonomic scope" value="Bacteria"/>
</dbReference>
<name>I4BX69_ACEMN</name>
<dbReference type="HOGENOM" id="CLU_012907_1_0_0"/>
<dbReference type="STRING" id="891968.Anamo_1263"/>
<dbReference type="SUPFAM" id="SSF52922">
    <property type="entry name" value="TK C-terminal domain-like"/>
    <property type="match status" value="1"/>
</dbReference>